<dbReference type="EMBL" id="CAJVPJ010000023">
    <property type="protein sequence ID" value="CAG8458778.1"/>
    <property type="molecule type" value="Genomic_DNA"/>
</dbReference>
<dbReference type="GO" id="GO:0005741">
    <property type="term" value="C:mitochondrial outer membrane"/>
    <property type="evidence" value="ECO:0007669"/>
    <property type="project" value="UniProtKB-SubCell"/>
</dbReference>
<feature type="transmembrane region" description="Helical" evidence="11">
    <location>
        <begin position="126"/>
        <end position="147"/>
    </location>
</feature>
<dbReference type="Pfam" id="PF14852">
    <property type="entry name" value="Fis1_TPR_N"/>
    <property type="match status" value="1"/>
</dbReference>
<evidence type="ECO:0000256" key="9">
    <source>
        <dbReference type="PIRNR" id="PIRNR008835"/>
    </source>
</evidence>
<dbReference type="OrthoDB" id="421154at2759"/>
<dbReference type="InterPro" id="IPR033745">
    <property type="entry name" value="Fis1_cytosol"/>
</dbReference>
<accession>A0A9N8VRE0</accession>
<dbReference type="PIRSF" id="PIRSF008835">
    <property type="entry name" value="TPR_repeat_11_Fis1"/>
    <property type="match status" value="1"/>
</dbReference>
<evidence type="ECO:0000256" key="5">
    <source>
        <dbReference type="ARBA" id="ARBA00022787"/>
    </source>
</evidence>
<sequence>MSEKLPYAVEADVPLGNAELEVLRKCYQRELPEATTQTKFNYAWGLVRSRKQSHNKEGIKLLYEIYNESRERRRECLYYLALGHYKVGEYRSAKDHNNQLLQLEPNNQQALSLAEVIDEKVNREGIIGAAITGGLVALGALIVGLIAKRRALM</sequence>
<comment type="caution">
    <text evidence="12">The sequence shown here is derived from an EMBL/GenBank/DDBJ whole genome shotgun (WGS) entry which is preliminary data.</text>
</comment>
<evidence type="ECO:0000256" key="3">
    <source>
        <dbReference type="ARBA" id="ARBA00014314"/>
    </source>
</evidence>
<evidence type="ECO:0000256" key="7">
    <source>
        <dbReference type="ARBA" id="ARBA00023128"/>
    </source>
</evidence>
<comment type="subcellular location">
    <subcellularLocation>
        <location evidence="1">Mitochondrion outer membrane</location>
        <topology evidence="1">Single-pass membrane protein</topology>
    </subcellularLocation>
</comment>
<dbReference type="PANTHER" id="PTHR13247:SF0">
    <property type="entry name" value="MITOCHONDRIAL FISSION 1 PROTEIN"/>
    <property type="match status" value="1"/>
</dbReference>
<keyword evidence="8 9" id="KW-0472">Membrane</keyword>
<evidence type="ECO:0000256" key="1">
    <source>
        <dbReference type="ARBA" id="ARBA00004572"/>
    </source>
</evidence>
<dbReference type="GO" id="GO:0016559">
    <property type="term" value="P:peroxisome fission"/>
    <property type="evidence" value="ECO:0007669"/>
    <property type="project" value="TreeGrafter"/>
</dbReference>
<keyword evidence="6 11" id="KW-1133">Transmembrane helix</keyword>
<evidence type="ECO:0000256" key="4">
    <source>
        <dbReference type="ARBA" id="ARBA00022692"/>
    </source>
</evidence>
<dbReference type="InterPro" id="IPR016543">
    <property type="entry name" value="Fis1"/>
</dbReference>
<dbReference type="InterPro" id="IPR019734">
    <property type="entry name" value="TPR_rpt"/>
</dbReference>
<dbReference type="InterPro" id="IPR011990">
    <property type="entry name" value="TPR-like_helical_dom_sf"/>
</dbReference>
<keyword evidence="7 9" id="KW-0496">Mitochondrion</keyword>
<comment type="domain">
    <text evidence="9">The C-terminus is required for mitochondrial localization, while the N-terminus is necessary for mitochondrial fission.</text>
</comment>
<reference evidence="12" key="1">
    <citation type="submission" date="2021-06" db="EMBL/GenBank/DDBJ databases">
        <authorList>
            <person name="Kallberg Y."/>
            <person name="Tangrot J."/>
            <person name="Rosling A."/>
        </authorList>
    </citation>
    <scope>NUCLEOTIDE SEQUENCE</scope>
    <source>
        <strain evidence="12">IA702</strain>
    </source>
</reference>
<keyword evidence="10" id="KW-0802">TPR repeat</keyword>
<dbReference type="AlphaFoldDB" id="A0A9N8VRE0"/>
<keyword evidence="5 9" id="KW-1000">Mitochondrion outer membrane</keyword>
<evidence type="ECO:0000256" key="6">
    <source>
        <dbReference type="ARBA" id="ARBA00022989"/>
    </source>
</evidence>
<dbReference type="PANTHER" id="PTHR13247">
    <property type="entry name" value="TETRATRICOPEPTIDE REPEAT PROTEIN 11 TPR REPEAT PROTEIN 11"/>
    <property type="match status" value="1"/>
</dbReference>
<comment type="function">
    <text evidence="9">Has a role in mitochondrial fission.</text>
</comment>
<keyword evidence="13" id="KW-1185">Reference proteome</keyword>
<dbReference type="GO" id="GO:0005778">
    <property type="term" value="C:peroxisomal membrane"/>
    <property type="evidence" value="ECO:0007669"/>
    <property type="project" value="TreeGrafter"/>
</dbReference>
<organism evidence="12 13">
    <name type="scientific">Paraglomus occultum</name>
    <dbReference type="NCBI Taxonomy" id="144539"/>
    <lineage>
        <taxon>Eukaryota</taxon>
        <taxon>Fungi</taxon>
        <taxon>Fungi incertae sedis</taxon>
        <taxon>Mucoromycota</taxon>
        <taxon>Glomeromycotina</taxon>
        <taxon>Glomeromycetes</taxon>
        <taxon>Paraglomerales</taxon>
        <taxon>Paraglomeraceae</taxon>
        <taxon>Paraglomus</taxon>
    </lineage>
</organism>
<dbReference type="InterPro" id="IPR028061">
    <property type="entry name" value="Fis1_TPR_C"/>
</dbReference>
<keyword evidence="4 11" id="KW-0812">Transmembrane</keyword>
<dbReference type="GO" id="GO:0000422">
    <property type="term" value="P:autophagy of mitochondrion"/>
    <property type="evidence" value="ECO:0007669"/>
    <property type="project" value="TreeGrafter"/>
</dbReference>
<gene>
    <name evidence="12" type="ORF">POCULU_LOCUS443</name>
</gene>
<feature type="repeat" description="TPR" evidence="10">
    <location>
        <begin position="74"/>
        <end position="107"/>
    </location>
</feature>
<dbReference type="CDD" id="cd12212">
    <property type="entry name" value="Fis1"/>
    <property type="match status" value="1"/>
</dbReference>
<proteinExistence type="inferred from homology"/>
<protein>
    <recommendedName>
        <fullName evidence="3 9">Mitochondrial fission 1 protein</fullName>
    </recommendedName>
</protein>
<evidence type="ECO:0000256" key="10">
    <source>
        <dbReference type="PROSITE-ProRule" id="PRU00339"/>
    </source>
</evidence>
<evidence type="ECO:0000313" key="13">
    <source>
        <dbReference type="Proteomes" id="UP000789572"/>
    </source>
</evidence>
<evidence type="ECO:0000256" key="2">
    <source>
        <dbReference type="ARBA" id="ARBA00008937"/>
    </source>
</evidence>
<name>A0A9N8VRE0_9GLOM</name>
<comment type="similarity">
    <text evidence="2 9">Belongs to the FIS1 family.</text>
</comment>
<evidence type="ECO:0000313" key="12">
    <source>
        <dbReference type="EMBL" id="CAG8458778.1"/>
    </source>
</evidence>
<dbReference type="GO" id="GO:0000266">
    <property type="term" value="P:mitochondrial fission"/>
    <property type="evidence" value="ECO:0007669"/>
    <property type="project" value="UniProtKB-UniRule"/>
</dbReference>
<evidence type="ECO:0000256" key="11">
    <source>
        <dbReference type="SAM" id="Phobius"/>
    </source>
</evidence>
<dbReference type="SUPFAM" id="SSF48452">
    <property type="entry name" value="TPR-like"/>
    <property type="match status" value="1"/>
</dbReference>
<dbReference type="InterPro" id="IPR028058">
    <property type="entry name" value="Fis1_TPR_N"/>
</dbReference>
<evidence type="ECO:0000256" key="8">
    <source>
        <dbReference type="ARBA" id="ARBA00023136"/>
    </source>
</evidence>
<dbReference type="Pfam" id="PF14853">
    <property type="entry name" value="Fis1_TPR_C"/>
    <property type="match status" value="1"/>
</dbReference>
<dbReference type="Proteomes" id="UP000789572">
    <property type="component" value="Unassembled WGS sequence"/>
</dbReference>
<dbReference type="PROSITE" id="PS50005">
    <property type="entry name" value="TPR"/>
    <property type="match status" value="1"/>
</dbReference>
<dbReference type="Gene3D" id="1.25.40.10">
    <property type="entry name" value="Tetratricopeptide repeat domain"/>
    <property type="match status" value="1"/>
</dbReference>